<proteinExistence type="predicted"/>
<dbReference type="InterPro" id="IPR028098">
    <property type="entry name" value="Glyco_trans_4-like_N"/>
</dbReference>
<gene>
    <name evidence="3" type="ORF">DFP88_10343</name>
</gene>
<keyword evidence="3" id="KW-0808">Transferase</keyword>
<name>A0A318SQI3_9RHOB</name>
<feature type="domain" description="Glycosyltransferase subfamily 4-like N-terminal" evidence="2">
    <location>
        <begin position="11"/>
        <end position="175"/>
    </location>
</feature>
<dbReference type="PANTHER" id="PTHR46401:SF8">
    <property type="entry name" value="BLL6006 PROTEIN"/>
    <property type="match status" value="1"/>
</dbReference>
<dbReference type="Pfam" id="PF00534">
    <property type="entry name" value="Glycos_transf_1"/>
    <property type="match status" value="1"/>
</dbReference>
<dbReference type="RefSeq" id="WP_110814260.1">
    <property type="nucleotide sequence ID" value="NZ_QJTE01000003.1"/>
</dbReference>
<evidence type="ECO:0000313" key="3">
    <source>
        <dbReference type="EMBL" id="PYE83685.1"/>
    </source>
</evidence>
<dbReference type="InterPro" id="IPR001296">
    <property type="entry name" value="Glyco_trans_1"/>
</dbReference>
<dbReference type="PANTHER" id="PTHR46401">
    <property type="entry name" value="GLYCOSYLTRANSFERASE WBBK-RELATED"/>
    <property type="match status" value="1"/>
</dbReference>
<dbReference type="AlphaFoldDB" id="A0A318SQI3"/>
<dbReference type="Pfam" id="PF13439">
    <property type="entry name" value="Glyco_transf_4"/>
    <property type="match status" value="1"/>
</dbReference>
<dbReference type="EMBL" id="QJTE01000003">
    <property type="protein sequence ID" value="PYE83685.1"/>
    <property type="molecule type" value="Genomic_DNA"/>
</dbReference>
<dbReference type="Gene3D" id="3.40.50.2000">
    <property type="entry name" value="Glycogen Phosphorylase B"/>
    <property type="match status" value="2"/>
</dbReference>
<organism evidence="3 4">
    <name type="scientific">Pseudoroseicyclus aestuarii</name>
    <dbReference type="NCBI Taxonomy" id="1795041"/>
    <lineage>
        <taxon>Bacteria</taxon>
        <taxon>Pseudomonadati</taxon>
        <taxon>Pseudomonadota</taxon>
        <taxon>Alphaproteobacteria</taxon>
        <taxon>Rhodobacterales</taxon>
        <taxon>Paracoccaceae</taxon>
        <taxon>Pseudoroseicyclus</taxon>
    </lineage>
</organism>
<comment type="caution">
    <text evidence="3">The sequence shown here is derived from an EMBL/GenBank/DDBJ whole genome shotgun (WGS) entry which is preliminary data.</text>
</comment>
<accession>A0A318SQI3</accession>
<evidence type="ECO:0000259" key="1">
    <source>
        <dbReference type="Pfam" id="PF00534"/>
    </source>
</evidence>
<evidence type="ECO:0000259" key="2">
    <source>
        <dbReference type="Pfam" id="PF13439"/>
    </source>
</evidence>
<dbReference type="SUPFAM" id="SSF53756">
    <property type="entry name" value="UDP-Glycosyltransferase/glycogen phosphorylase"/>
    <property type="match status" value="1"/>
</dbReference>
<sequence length="360" mass="37306">MTRVLMTLDAVGGVWRYALDLAQGLRAEGLEIAFAGLGPAPSPAQAEAARRIGTLDWGEAPLDWLAKGPEALAPVGPWLSALAERRGADLVHLNYPSQGAELEVAMPVVAASHSCLATWFAAVRGSAVPDDMAWQAELTGAGLRAADAALVPSAAHAKAMGAVYEGLPRIAVVHNASLAPEGGGTGEDYVFAAARWWDAGKNAAVLDAAAEDSLWPVTMAGATEGPDGSHAAIHYAGAPGPLEHGQAMGLLRQAGLFVSPSLYEPFGLAALEAARAQRPLLLADIPTYRELWDGAAAFFDPVDPPALRGAINALAADAPRRAALGRAARERARRYSLQAQVAAVLDLYRTLGVRAGQAAA</sequence>
<dbReference type="Proteomes" id="UP000248311">
    <property type="component" value="Unassembled WGS sequence"/>
</dbReference>
<feature type="domain" description="Glycosyl transferase family 1" evidence="1">
    <location>
        <begin position="242"/>
        <end position="331"/>
    </location>
</feature>
<evidence type="ECO:0000313" key="4">
    <source>
        <dbReference type="Proteomes" id="UP000248311"/>
    </source>
</evidence>
<protein>
    <submittedName>
        <fullName evidence="3">Glycosyltransferase involved in cell wall biosynthesis</fullName>
    </submittedName>
</protein>
<dbReference type="GO" id="GO:0016757">
    <property type="term" value="F:glycosyltransferase activity"/>
    <property type="evidence" value="ECO:0007669"/>
    <property type="project" value="InterPro"/>
</dbReference>
<keyword evidence="4" id="KW-1185">Reference proteome</keyword>
<reference evidence="3 4" key="1">
    <citation type="submission" date="2018-06" db="EMBL/GenBank/DDBJ databases">
        <title>Genomic Encyclopedia of Type Strains, Phase III (KMG-III): the genomes of soil and plant-associated and newly described type strains.</title>
        <authorList>
            <person name="Whitman W."/>
        </authorList>
    </citation>
    <scope>NUCLEOTIDE SEQUENCE [LARGE SCALE GENOMIC DNA]</scope>
    <source>
        <strain evidence="3 4">CECT 9025</strain>
    </source>
</reference>
<dbReference type="OrthoDB" id="7847955at2"/>
<dbReference type="CDD" id="cd03801">
    <property type="entry name" value="GT4_PimA-like"/>
    <property type="match status" value="1"/>
</dbReference>